<sequence>MGAQQREYKKRISSATGMKKIFQAQEMIAAARISKAHARVLATTPYADAITDAIASVVQHTKDAEHPFLVHDRTSSNRVGVLLITADRGMAGSYSPSAIREAEMLGNKLRKAGKEPVMYVVGRKGESYYRFRNRPPHKAWTGIREEEMAEVGLTIARELRDALLSEVPSEHLDELYVVGHKFHNRFRQEPRIARLVPLSLHGDDQAAQNSSETFPLYEYSPDPESVFAELVPRYVESRIINILLQSIASEHASRQKAMKTATDNAETQIQKFTRLANSARQAEITQEITEIVGGADALSSSGRKER</sequence>
<organism evidence="11 12">
    <name type="scientific">Helcobacillus massiliensis</name>
    <dbReference type="NCBI Taxonomy" id="521392"/>
    <lineage>
        <taxon>Bacteria</taxon>
        <taxon>Bacillati</taxon>
        <taxon>Actinomycetota</taxon>
        <taxon>Actinomycetes</taxon>
        <taxon>Micrococcales</taxon>
        <taxon>Dermabacteraceae</taxon>
        <taxon>Helcobacillus</taxon>
    </lineage>
</organism>
<dbReference type="PANTHER" id="PTHR11693">
    <property type="entry name" value="ATP SYNTHASE GAMMA CHAIN"/>
    <property type="match status" value="1"/>
</dbReference>
<dbReference type="GO" id="GO:0046933">
    <property type="term" value="F:proton-transporting ATP synthase activity, rotational mechanism"/>
    <property type="evidence" value="ECO:0007669"/>
    <property type="project" value="UniProtKB-UniRule"/>
</dbReference>
<keyword evidence="10" id="KW-1003">Cell membrane</keyword>
<dbReference type="RefSeq" id="WP_183373919.1">
    <property type="nucleotide sequence ID" value="NZ_CBCSFZ010000010.1"/>
</dbReference>
<proteinExistence type="inferred from homology"/>
<dbReference type="PANTHER" id="PTHR11693:SF22">
    <property type="entry name" value="ATP SYNTHASE SUBUNIT GAMMA, MITOCHONDRIAL"/>
    <property type="match status" value="1"/>
</dbReference>
<dbReference type="InterPro" id="IPR023632">
    <property type="entry name" value="ATP_synth_F1_gsu_CS"/>
</dbReference>
<dbReference type="SUPFAM" id="SSF52943">
    <property type="entry name" value="ATP synthase (F1-ATPase), gamma subunit"/>
    <property type="match status" value="1"/>
</dbReference>
<dbReference type="GO" id="GO:0005524">
    <property type="term" value="F:ATP binding"/>
    <property type="evidence" value="ECO:0007669"/>
    <property type="project" value="UniProtKB-UniRule"/>
</dbReference>
<dbReference type="EMBL" id="JACHWP010000001">
    <property type="protein sequence ID" value="MBB3022123.1"/>
    <property type="molecule type" value="Genomic_DNA"/>
</dbReference>
<evidence type="ECO:0000256" key="2">
    <source>
        <dbReference type="ARBA" id="ARBA00004170"/>
    </source>
</evidence>
<comment type="caution">
    <text evidence="11">The sequence shown here is derived from an EMBL/GenBank/DDBJ whole genome shotgun (WGS) entry which is preliminary data.</text>
</comment>
<evidence type="ECO:0000313" key="11">
    <source>
        <dbReference type="EMBL" id="MBB3022123.1"/>
    </source>
</evidence>
<comment type="similarity">
    <text evidence="3 10">Belongs to the ATPase gamma chain family.</text>
</comment>
<gene>
    <name evidence="10" type="primary">atpG</name>
    <name evidence="11" type="ORF">FHX50_000371</name>
</gene>
<name>A0A839QNR1_9MICO</name>
<dbReference type="NCBIfam" id="NF004145">
    <property type="entry name" value="PRK05621.1-2"/>
    <property type="match status" value="1"/>
</dbReference>
<protein>
    <recommendedName>
        <fullName evidence="10">ATP synthase gamma chain</fullName>
    </recommendedName>
    <alternativeName>
        <fullName evidence="10">ATP synthase F1 sector gamma subunit</fullName>
    </alternativeName>
    <alternativeName>
        <fullName evidence="10">F-ATPase gamma subunit</fullName>
    </alternativeName>
</protein>
<keyword evidence="5 10" id="KW-0375">Hydrogen ion transport</keyword>
<keyword evidence="12" id="KW-1185">Reference proteome</keyword>
<evidence type="ECO:0000256" key="1">
    <source>
        <dbReference type="ARBA" id="ARBA00003456"/>
    </source>
</evidence>
<dbReference type="InterPro" id="IPR035968">
    <property type="entry name" value="ATP_synth_F1_ATPase_gsu"/>
</dbReference>
<comment type="subunit">
    <text evidence="10">F-type ATPases have 2 components, CF(1) - the catalytic core - and CF(0) - the membrane proton channel. CF(1) has five subunits: alpha(3), beta(3), gamma(1), delta(1), epsilon(1). CF(0) has three main subunits: a, b and c.</text>
</comment>
<dbReference type="PRINTS" id="PR00126">
    <property type="entry name" value="ATPASEGAMMA"/>
</dbReference>
<keyword evidence="4 10" id="KW-0813">Transport</keyword>
<reference evidence="11 12" key="1">
    <citation type="submission" date="2020-08" db="EMBL/GenBank/DDBJ databases">
        <title>Sequencing the genomes of 1000 actinobacteria strains.</title>
        <authorList>
            <person name="Klenk H.-P."/>
        </authorList>
    </citation>
    <scope>NUCLEOTIDE SEQUENCE [LARGE SCALE GENOMIC DNA]</scope>
    <source>
        <strain evidence="11 12">DSM 23040</strain>
    </source>
</reference>
<evidence type="ECO:0000256" key="9">
    <source>
        <dbReference type="ARBA" id="ARBA00023310"/>
    </source>
</evidence>
<accession>A0A839QNR1</accession>
<keyword evidence="6 10" id="KW-0406">Ion transport</keyword>
<dbReference type="CDD" id="cd12151">
    <property type="entry name" value="F1-ATPase_gamma"/>
    <property type="match status" value="1"/>
</dbReference>
<evidence type="ECO:0000256" key="7">
    <source>
        <dbReference type="ARBA" id="ARBA00023136"/>
    </source>
</evidence>
<dbReference type="PROSITE" id="PS00153">
    <property type="entry name" value="ATPASE_GAMMA"/>
    <property type="match status" value="1"/>
</dbReference>
<evidence type="ECO:0000313" key="12">
    <source>
        <dbReference type="Proteomes" id="UP000568050"/>
    </source>
</evidence>
<dbReference type="AlphaFoldDB" id="A0A839QNR1"/>
<evidence type="ECO:0000256" key="4">
    <source>
        <dbReference type="ARBA" id="ARBA00022448"/>
    </source>
</evidence>
<dbReference type="GO" id="GO:0005886">
    <property type="term" value="C:plasma membrane"/>
    <property type="evidence" value="ECO:0007669"/>
    <property type="project" value="UniProtKB-SubCell"/>
</dbReference>
<dbReference type="GO" id="GO:0045259">
    <property type="term" value="C:proton-transporting ATP synthase complex"/>
    <property type="evidence" value="ECO:0007669"/>
    <property type="project" value="UniProtKB-KW"/>
</dbReference>
<evidence type="ECO:0000256" key="3">
    <source>
        <dbReference type="ARBA" id="ARBA00007681"/>
    </source>
</evidence>
<evidence type="ECO:0000256" key="10">
    <source>
        <dbReference type="HAMAP-Rule" id="MF_00815"/>
    </source>
</evidence>
<dbReference type="Gene3D" id="3.40.1380.10">
    <property type="match status" value="1"/>
</dbReference>
<dbReference type="GO" id="GO:0042777">
    <property type="term" value="P:proton motive force-driven plasma membrane ATP synthesis"/>
    <property type="evidence" value="ECO:0007669"/>
    <property type="project" value="UniProtKB-UniRule"/>
</dbReference>
<keyword evidence="8 10" id="KW-0139">CF(1)</keyword>
<keyword evidence="9 10" id="KW-0066">ATP synthesis</keyword>
<dbReference type="InterPro" id="IPR000131">
    <property type="entry name" value="ATP_synth_F1_gsu"/>
</dbReference>
<comment type="function">
    <text evidence="1 10">Produces ATP from ADP in the presence of a proton gradient across the membrane. The gamma chain is believed to be important in regulating ATPase activity and the flow of protons through the CF(0) complex.</text>
</comment>
<evidence type="ECO:0000256" key="5">
    <source>
        <dbReference type="ARBA" id="ARBA00022781"/>
    </source>
</evidence>
<evidence type="ECO:0000256" key="6">
    <source>
        <dbReference type="ARBA" id="ARBA00023065"/>
    </source>
</evidence>
<dbReference type="Pfam" id="PF00231">
    <property type="entry name" value="ATP-synt"/>
    <property type="match status" value="1"/>
</dbReference>
<dbReference type="HAMAP" id="MF_00815">
    <property type="entry name" value="ATP_synth_gamma_bact"/>
    <property type="match status" value="1"/>
</dbReference>
<evidence type="ECO:0000256" key="8">
    <source>
        <dbReference type="ARBA" id="ARBA00023196"/>
    </source>
</evidence>
<dbReference type="Gene3D" id="1.10.287.80">
    <property type="entry name" value="ATP synthase, gamma subunit, helix hairpin domain"/>
    <property type="match status" value="1"/>
</dbReference>
<dbReference type="NCBIfam" id="TIGR01146">
    <property type="entry name" value="ATPsyn_F1gamma"/>
    <property type="match status" value="1"/>
</dbReference>
<keyword evidence="7 10" id="KW-0472">Membrane</keyword>
<dbReference type="Proteomes" id="UP000568050">
    <property type="component" value="Unassembled WGS sequence"/>
</dbReference>
<comment type="subcellular location">
    <subcellularLocation>
        <location evidence="10">Cell membrane</location>
        <topology evidence="10">Peripheral membrane protein</topology>
    </subcellularLocation>
    <subcellularLocation>
        <location evidence="2">Membrane</location>
        <topology evidence="2">Peripheral membrane protein</topology>
    </subcellularLocation>
</comment>